<dbReference type="GO" id="GO:0016020">
    <property type="term" value="C:membrane"/>
    <property type="evidence" value="ECO:0007669"/>
    <property type="project" value="TreeGrafter"/>
</dbReference>
<dbReference type="GO" id="GO:0009103">
    <property type="term" value="P:lipopolysaccharide biosynthetic process"/>
    <property type="evidence" value="ECO:0007669"/>
    <property type="project" value="TreeGrafter"/>
</dbReference>
<feature type="transmembrane region" description="Helical" evidence="1">
    <location>
        <begin position="194"/>
        <end position="216"/>
    </location>
</feature>
<reference evidence="3 4" key="1">
    <citation type="submission" date="2017-08" db="EMBL/GenBank/DDBJ databases">
        <title>Draft genome sequence of pheromone producing symbiont Morganella morganii, of the female New Zealand grass grub Costelytra giveni.</title>
        <authorList>
            <person name="Laugraud A."/>
            <person name="Young S.D."/>
            <person name="Hurst M.H."/>
        </authorList>
    </citation>
    <scope>NUCLEOTIDE SEQUENCE [LARGE SCALE GENOMIC DNA]</scope>
    <source>
        <strain evidence="3 4">MMsCG</strain>
    </source>
</reference>
<feature type="transmembrane region" description="Helical" evidence="1">
    <location>
        <begin position="228"/>
        <end position="246"/>
    </location>
</feature>
<feature type="transmembrane region" description="Helical" evidence="1">
    <location>
        <begin position="165"/>
        <end position="182"/>
    </location>
</feature>
<name>A0A433ZSR1_MORMO</name>
<feature type="transmembrane region" description="Helical" evidence="1">
    <location>
        <begin position="325"/>
        <end position="344"/>
    </location>
</feature>
<evidence type="ECO:0000313" key="3">
    <source>
        <dbReference type="EMBL" id="RUT65168.1"/>
    </source>
</evidence>
<dbReference type="PANTHER" id="PTHR23028">
    <property type="entry name" value="ACETYLTRANSFERASE"/>
    <property type="match status" value="1"/>
</dbReference>
<feature type="transmembrane region" description="Helical" evidence="1">
    <location>
        <begin position="12"/>
        <end position="32"/>
    </location>
</feature>
<keyword evidence="1" id="KW-1133">Transmembrane helix</keyword>
<feature type="transmembrane region" description="Helical" evidence="1">
    <location>
        <begin position="88"/>
        <end position="110"/>
    </location>
</feature>
<accession>A0A433ZSR1</accession>
<feature type="transmembrane region" description="Helical" evidence="1">
    <location>
        <begin position="44"/>
        <end position="67"/>
    </location>
</feature>
<evidence type="ECO:0000256" key="1">
    <source>
        <dbReference type="SAM" id="Phobius"/>
    </source>
</evidence>
<dbReference type="Pfam" id="PF01757">
    <property type="entry name" value="Acyl_transf_3"/>
    <property type="match status" value="1"/>
</dbReference>
<dbReference type="OrthoDB" id="9767863at2"/>
<dbReference type="GO" id="GO:0016747">
    <property type="term" value="F:acyltransferase activity, transferring groups other than amino-acyl groups"/>
    <property type="evidence" value="ECO:0007669"/>
    <property type="project" value="InterPro"/>
</dbReference>
<feature type="transmembrane region" description="Helical" evidence="1">
    <location>
        <begin position="258"/>
        <end position="279"/>
    </location>
</feature>
<comment type="caution">
    <text evidence="3">The sequence shown here is derived from an EMBL/GenBank/DDBJ whole genome shotgun (WGS) entry which is preliminary data.</text>
</comment>
<feature type="transmembrane region" description="Helical" evidence="1">
    <location>
        <begin position="134"/>
        <end position="158"/>
    </location>
</feature>
<dbReference type="InterPro" id="IPR050879">
    <property type="entry name" value="Acyltransferase_3"/>
</dbReference>
<feature type="domain" description="Acyltransferase 3" evidence="2">
    <location>
        <begin position="9"/>
        <end position="341"/>
    </location>
</feature>
<protein>
    <submittedName>
        <fullName evidence="3">Acyltransferase</fullName>
    </submittedName>
</protein>
<organism evidence="3 4">
    <name type="scientific">Morganella morganii</name>
    <name type="common">Proteus morganii</name>
    <dbReference type="NCBI Taxonomy" id="582"/>
    <lineage>
        <taxon>Bacteria</taxon>
        <taxon>Pseudomonadati</taxon>
        <taxon>Pseudomonadota</taxon>
        <taxon>Gammaproteobacteria</taxon>
        <taxon>Enterobacterales</taxon>
        <taxon>Morganellaceae</taxon>
        <taxon>Morganella</taxon>
    </lineage>
</organism>
<evidence type="ECO:0000259" key="2">
    <source>
        <dbReference type="Pfam" id="PF01757"/>
    </source>
</evidence>
<sequence length="362" mass="41577">MNKKFKVINSLTSLRFFAALGVLLHHLGLLGNSSLPPVQFAAKYFFNGYTGVTFFYILSGFIINYSFKKHEAAGVFGYKDFLFFRVARLYPVHILCLILFMALFGVFTNISNAPVLPLLSNALLVHAFIPVNEYYFSFNTVSWSISCELFFYIAFCVVVKLKTKYIISLLLSILLTNTYFIISPPDHINTHWFFYINPIFRFSDFLIGVLLCRFYLSSSFLLTKKSGTVLEVISLSLLFFTFYIASNFISDMNVKYDILFIPCMALVVFSFSYGAGYISGLLSNKILILLGEASFSLYMLHYMVISKVTELMSPNGNDYYDIFTYAITSLTISVFLSVICYKYYEKPINKVLRNAWIRRHYG</sequence>
<dbReference type="PANTHER" id="PTHR23028:SF53">
    <property type="entry name" value="ACYL_TRANSF_3 DOMAIN-CONTAINING PROTEIN"/>
    <property type="match status" value="1"/>
</dbReference>
<dbReference type="AlphaFoldDB" id="A0A433ZSR1"/>
<keyword evidence="3" id="KW-0808">Transferase</keyword>
<feature type="transmembrane region" description="Helical" evidence="1">
    <location>
        <begin position="286"/>
        <end position="305"/>
    </location>
</feature>
<evidence type="ECO:0000313" key="4">
    <source>
        <dbReference type="Proteomes" id="UP000286908"/>
    </source>
</evidence>
<keyword evidence="1" id="KW-0472">Membrane</keyword>
<dbReference type="Proteomes" id="UP000286908">
    <property type="component" value="Unassembled WGS sequence"/>
</dbReference>
<proteinExistence type="predicted"/>
<gene>
    <name evidence="3" type="ORF">CKG00_01170</name>
</gene>
<dbReference type="InterPro" id="IPR002656">
    <property type="entry name" value="Acyl_transf_3_dom"/>
</dbReference>
<keyword evidence="3" id="KW-0012">Acyltransferase</keyword>
<keyword evidence="1" id="KW-0812">Transmembrane</keyword>
<dbReference type="EMBL" id="NRQY01000001">
    <property type="protein sequence ID" value="RUT65168.1"/>
    <property type="molecule type" value="Genomic_DNA"/>
</dbReference>